<name>A0A2P2P887_RHIMU</name>
<dbReference type="AlphaFoldDB" id="A0A2P2P887"/>
<proteinExistence type="predicted"/>
<reference evidence="1" key="1">
    <citation type="submission" date="2018-02" db="EMBL/GenBank/DDBJ databases">
        <title>Rhizophora mucronata_Transcriptome.</title>
        <authorList>
            <person name="Meera S.P."/>
            <person name="Sreeshan A."/>
            <person name="Augustine A."/>
        </authorList>
    </citation>
    <scope>NUCLEOTIDE SEQUENCE</scope>
    <source>
        <tissue evidence="1">Leaf</tissue>
    </source>
</reference>
<sequence length="24" mass="2797">MAANNNLIFHFYVLCCDIMLSNFC</sequence>
<accession>A0A2P2P887</accession>
<protein>
    <submittedName>
        <fullName evidence="1">Uncharacterized protein</fullName>
    </submittedName>
</protein>
<dbReference type="EMBL" id="GGEC01070448">
    <property type="protein sequence ID" value="MBX50932.1"/>
    <property type="molecule type" value="Transcribed_RNA"/>
</dbReference>
<evidence type="ECO:0000313" key="1">
    <source>
        <dbReference type="EMBL" id="MBX50932.1"/>
    </source>
</evidence>
<organism evidence="1">
    <name type="scientific">Rhizophora mucronata</name>
    <name type="common">Asiatic mangrove</name>
    <dbReference type="NCBI Taxonomy" id="61149"/>
    <lineage>
        <taxon>Eukaryota</taxon>
        <taxon>Viridiplantae</taxon>
        <taxon>Streptophyta</taxon>
        <taxon>Embryophyta</taxon>
        <taxon>Tracheophyta</taxon>
        <taxon>Spermatophyta</taxon>
        <taxon>Magnoliopsida</taxon>
        <taxon>eudicotyledons</taxon>
        <taxon>Gunneridae</taxon>
        <taxon>Pentapetalae</taxon>
        <taxon>rosids</taxon>
        <taxon>fabids</taxon>
        <taxon>Malpighiales</taxon>
        <taxon>Rhizophoraceae</taxon>
        <taxon>Rhizophora</taxon>
    </lineage>
</organism>